<dbReference type="PROSITE" id="PS50977">
    <property type="entry name" value="HTH_TETR_2"/>
    <property type="match status" value="1"/>
</dbReference>
<dbReference type="Pfam" id="PF00440">
    <property type="entry name" value="TetR_N"/>
    <property type="match status" value="1"/>
</dbReference>
<evidence type="ECO:0000256" key="3">
    <source>
        <dbReference type="ARBA" id="ARBA00023125"/>
    </source>
</evidence>
<dbReference type="PROSITE" id="PS01081">
    <property type="entry name" value="HTH_TETR_1"/>
    <property type="match status" value="1"/>
</dbReference>
<organism evidence="7 8">
    <name type="scientific">Vogesella fluminis</name>
    <dbReference type="NCBI Taxonomy" id="1069161"/>
    <lineage>
        <taxon>Bacteria</taxon>
        <taxon>Pseudomonadati</taxon>
        <taxon>Pseudomonadota</taxon>
        <taxon>Betaproteobacteria</taxon>
        <taxon>Neisseriales</taxon>
        <taxon>Chromobacteriaceae</taxon>
        <taxon>Vogesella</taxon>
    </lineage>
</organism>
<evidence type="ECO:0000313" key="7">
    <source>
        <dbReference type="EMBL" id="GHD73931.1"/>
    </source>
</evidence>
<evidence type="ECO:0000256" key="4">
    <source>
        <dbReference type="ARBA" id="ARBA00023163"/>
    </source>
</evidence>
<keyword evidence="3 5" id="KW-0238">DNA-binding</keyword>
<keyword evidence="2" id="KW-0805">Transcription regulation</keyword>
<dbReference type="InterPro" id="IPR050109">
    <property type="entry name" value="HTH-type_TetR-like_transc_reg"/>
</dbReference>
<name>A0ABQ3H726_9NEIS</name>
<keyword evidence="1" id="KW-0678">Repressor</keyword>
<gene>
    <name evidence="7" type="ORF">GCM10011419_09540</name>
</gene>
<dbReference type="Gene3D" id="1.10.357.10">
    <property type="entry name" value="Tetracycline Repressor, domain 2"/>
    <property type="match status" value="1"/>
</dbReference>
<proteinExistence type="predicted"/>
<feature type="DNA-binding region" description="H-T-H motif" evidence="5">
    <location>
        <begin position="40"/>
        <end position="59"/>
    </location>
</feature>
<accession>A0ABQ3H726</accession>
<dbReference type="InterPro" id="IPR001647">
    <property type="entry name" value="HTH_TetR"/>
</dbReference>
<comment type="caution">
    <text evidence="7">The sequence shown here is derived from an EMBL/GenBank/DDBJ whole genome shotgun (WGS) entry which is preliminary data.</text>
</comment>
<dbReference type="PANTHER" id="PTHR30055:SF240">
    <property type="entry name" value="HTH-TYPE TRANSCRIPTIONAL REGULATOR ACRR"/>
    <property type="match status" value="1"/>
</dbReference>
<evidence type="ECO:0000256" key="5">
    <source>
        <dbReference type="PROSITE-ProRule" id="PRU00335"/>
    </source>
</evidence>
<sequence length="223" mass="25337">MNNPFENMARKTREEAEQTRHLLLDTAEQVFWEKGVAGTSLADIAAAAGLTRGAIYWHFSNKLDLFNALCDRIIPELEILDARLLDSNVNPATRLWQHGHAMFALLHDNPRLRRICGIHHLGCEQVGEMAPLLLEQISWTQEKQAKLQQVLQCAQEQHLLRDDIDPKLAAIGLHSLYGGLIHSWLLAQDDRTIHHNLSALLSPYFEGIFKERCWLQPLPCAAE</sequence>
<dbReference type="Proteomes" id="UP000662678">
    <property type="component" value="Unassembled WGS sequence"/>
</dbReference>
<dbReference type="InterPro" id="IPR036271">
    <property type="entry name" value="Tet_transcr_reg_TetR-rel_C_sf"/>
</dbReference>
<evidence type="ECO:0000259" key="6">
    <source>
        <dbReference type="PROSITE" id="PS50977"/>
    </source>
</evidence>
<feature type="domain" description="HTH tetR-type" evidence="6">
    <location>
        <begin position="17"/>
        <end position="77"/>
    </location>
</feature>
<keyword evidence="8" id="KW-1185">Reference proteome</keyword>
<dbReference type="InterPro" id="IPR023772">
    <property type="entry name" value="DNA-bd_HTH_TetR-type_CS"/>
</dbReference>
<dbReference type="SUPFAM" id="SSF46689">
    <property type="entry name" value="Homeodomain-like"/>
    <property type="match status" value="1"/>
</dbReference>
<evidence type="ECO:0000256" key="1">
    <source>
        <dbReference type="ARBA" id="ARBA00022491"/>
    </source>
</evidence>
<reference evidence="8" key="1">
    <citation type="journal article" date="2019" name="Int. J. Syst. Evol. Microbiol.">
        <title>The Global Catalogue of Microorganisms (GCM) 10K type strain sequencing project: providing services to taxonomists for standard genome sequencing and annotation.</title>
        <authorList>
            <consortium name="The Broad Institute Genomics Platform"/>
            <consortium name="The Broad Institute Genome Sequencing Center for Infectious Disease"/>
            <person name="Wu L."/>
            <person name="Ma J."/>
        </authorList>
    </citation>
    <scope>NUCLEOTIDE SEQUENCE [LARGE SCALE GENOMIC DNA]</scope>
    <source>
        <strain evidence="8">KCTC 23713</strain>
    </source>
</reference>
<dbReference type="PANTHER" id="PTHR30055">
    <property type="entry name" value="HTH-TYPE TRANSCRIPTIONAL REGULATOR RUTR"/>
    <property type="match status" value="1"/>
</dbReference>
<dbReference type="SUPFAM" id="SSF48498">
    <property type="entry name" value="Tetracyclin repressor-like, C-terminal domain"/>
    <property type="match status" value="1"/>
</dbReference>
<dbReference type="InterPro" id="IPR013572">
    <property type="entry name" value="Tscrpt_reg_MAATS_C"/>
</dbReference>
<protein>
    <submittedName>
        <fullName evidence="7">TetR family transcriptional regulator</fullName>
    </submittedName>
</protein>
<dbReference type="PRINTS" id="PR00455">
    <property type="entry name" value="HTHTETR"/>
</dbReference>
<dbReference type="InterPro" id="IPR009057">
    <property type="entry name" value="Homeodomain-like_sf"/>
</dbReference>
<evidence type="ECO:0000256" key="2">
    <source>
        <dbReference type="ARBA" id="ARBA00023015"/>
    </source>
</evidence>
<keyword evidence="4" id="KW-0804">Transcription</keyword>
<dbReference type="Pfam" id="PF08361">
    <property type="entry name" value="TetR_C_2"/>
    <property type="match status" value="1"/>
</dbReference>
<dbReference type="EMBL" id="BMYP01000009">
    <property type="protein sequence ID" value="GHD73931.1"/>
    <property type="molecule type" value="Genomic_DNA"/>
</dbReference>
<evidence type="ECO:0000313" key="8">
    <source>
        <dbReference type="Proteomes" id="UP000662678"/>
    </source>
</evidence>